<keyword evidence="2" id="KW-0812">Transmembrane</keyword>
<dbReference type="RefSeq" id="WP_145198715.1">
    <property type="nucleotide sequence ID" value="NZ_CP036434.1"/>
</dbReference>
<accession>A0A518EU11</accession>
<dbReference type="OrthoDB" id="9204591at2"/>
<reference evidence="3 4" key="1">
    <citation type="submission" date="2019-02" db="EMBL/GenBank/DDBJ databases">
        <title>Deep-cultivation of Planctomycetes and their phenomic and genomic characterization uncovers novel biology.</title>
        <authorList>
            <person name="Wiegand S."/>
            <person name="Jogler M."/>
            <person name="Boedeker C."/>
            <person name="Pinto D."/>
            <person name="Vollmers J."/>
            <person name="Rivas-Marin E."/>
            <person name="Kohn T."/>
            <person name="Peeters S.H."/>
            <person name="Heuer A."/>
            <person name="Rast P."/>
            <person name="Oberbeckmann S."/>
            <person name="Bunk B."/>
            <person name="Jeske O."/>
            <person name="Meyerdierks A."/>
            <person name="Storesund J.E."/>
            <person name="Kallscheuer N."/>
            <person name="Luecker S."/>
            <person name="Lage O.M."/>
            <person name="Pohl T."/>
            <person name="Merkel B.J."/>
            <person name="Hornburger P."/>
            <person name="Mueller R.-W."/>
            <person name="Bruemmer F."/>
            <person name="Labrenz M."/>
            <person name="Spormann A.M."/>
            <person name="Op den Camp H."/>
            <person name="Overmann J."/>
            <person name="Amann R."/>
            <person name="Jetten M.S.M."/>
            <person name="Mascher T."/>
            <person name="Medema M.H."/>
            <person name="Devos D.P."/>
            <person name="Kaster A.-K."/>
            <person name="Ovreas L."/>
            <person name="Rohde M."/>
            <person name="Galperin M.Y."/>
            <person name="Jogler C."/>
        </authorList>
    </citation>
    <scope>NUCLEOTIDE SEQUENCE [LARGE SCALE GENOMIC DNA]</scope>
    <source>
        <strain evidence="3 4">Poly30</strain>
    </source>
</reference>
<proteinExistence type="predicted"/>
<dbReference type="EMBL" id="CP036434">
    <property type="protein sequence ID" value="QDV07572.1"/>
    <property type="molecule type" value="Genomic_DNA"/>
</dbReference>
<evidence type="ECO:0000256" key="1">
    <source>
        <dbReference type="SAM" id="MobiDB-lite"/>
    </source>
</evidence>
<name>A0A518EU11_9BACT</name>
<evidence type="ECO:0000313" key="4">
    <source>
        <dbReference type="Proteomes" id="UP000320390"/>
    </source>
</evidence>
<dbReference type="Proteomes" id="UP000320390">
    <property type="component" value="Chromosome"/>
</dbReference>
<sequence>MKYPPRPQSRSLAVSRRLRIGSLTAVAVALAGVFLWSATRSEGTERPRFPVEASDAEPSPQAGPLDPLGVHRLIQAVPFRLASPYTHAYRADQPLVSEGWLLVLGVAPDLVRPTNLFQPVLYAGLPGGTQTLERINQGHIDGVSIALLPAELDTDPSLAGVPIWFGAPELPERLTNEMIEAEATRITGLSIFRISDAALRTAGLDAGVIEVADRTRLEETAAELILQYAPGERSLAEGILID</sequence>
<organism evidence="3 4">
    <name type="scientific">Saltatorellus ferox</name>
    <dbReference type="NCBI Taxonomy" id="2528018"/>
    <lineage>
        <taxon>Bacteria</taxon>
        <taxon>Pseudomonadati</taxon>
        <taxon>Planctomycetota</taxon>
        <taxon>Planctomycetia</taxon>
        <taxon>Planctomycetia incertae sedis</taxon>
        <taxon>Saltatorellus</taxon>
    </lineage>
</organism>
<feature type="transmembrane region" description="Helical" evidence="2">
    <location>
        <begin position="20"/>
        <end position="38"/>
    </location>
</feature>
<dbReference type="AlphaFoldDB" id="A0A518EU11"/>
<protein>
    <submittedName>
        <fullName evidence="3">Uncharacterized protein</fullName>
    </submittedName>
</protein>
<feature type="region of interest" description="Disordered" evidence="1">
    <location>
        <begin position="46"/>
        <end position="65"/>
    </location>
</feature>
<keyword evidence="2" id="KW-1133">Transmembrane helix</keyword>
<keyword evidence="2" id="KW-0472">Membrane</keyword>
<keyword evidence="4" id="KW-1185">Reference proteome</keyword>
<evidence type="ECO:0000313" key="3">
    <source>
        <dbReference type="EMBL" id="QDV07572.1"/>
    </source>
</evidence>
<evidence type="ECO:0000256" key="2">
    <source>
        <dbReference type="SAM" id="Phobius"/>
    </source>
</evidence>
<gene>
    <name evidence="3" type="ORF">Poly30_30980</name>
</gene>